<evidence type="ECO:0000256" key="1">
    <source>
        <dbReference type="SAM" id="MobiDB-lite"/>
    </source>
</evidence>
<sequence length="362" mass="40631">MLSKIERLRALDNQQRSIQELREQLMRNLETGSRSSRSSRKSETSRAEEDGLKMKTMTVQAQVEPPPKINASPLHHEQPQPMQSHFSERQQAFDNVLCSDCQNSVFWKQGFAGFSPSSATQDSDGRFLEPEDFINLLNPISDLSKFPVADLRISLHELITLVTVVNAPLPDREVWKLHWLAGWLQDCVLHFQFQLLALQFDISGFQLELKNAGSDTSTLGLKQRASRTQNSTSKNPLPDHSKFLVPYLRIPVHELITPIPVVSAPLPDISSPVRHLRIPVRELKNAGTDRTNPVPDLKTPIPELNTKVPERNTVVPDVSNPVLDLRLSVPELIIPVPGLRVPLPELSSTTEKCGSKSYIFSS</sequence>
<evidence type="ECO:0000313" key="2">
    <source>
        <dbReference type="EMBL" id="KAF6207249.1"/>
    </source>
</evidence>
<proteinExistence type="predicted"/>
<reference evidence="2" key="1">
    <citation type="journal article" date="2021" name="Mol. Ecol. Resour.">
        <title>Apolygus lucorum genome provides insights into omnivorousness and mesophyll feeding.</title>
        <authorList>
            <person name="Liu Y."/>
            <person name="Liu H."/>
            <person name="Wang H."/>
            <person name="Huang T."/>
            <person name="Liu B."/>
            <person name="Yang B."/>
            <person name="Yin L."/>
            <person name="Li B."/>
            <person name="Zhang Y."/>
            <person name="Zhang S."/>
            <person name="Jiang F."/>
            <person name="Zhang X."/>
            <person name="Ren Y."/>
            <person name="Wang B."/>
            <person name="Wang S."/>
            <person name="Lu Y."/>
            <person name="Wu K."/>
            <person name="Fan W."/>
            <person name="Wang G."/>
        </authorList>
    </citation>
    <scope>NUCLEOTIDE SEQUENCE</scope>
    <source>
        <strain evidence="2">12Hb</strain>
    </source>
</reference>
<gene>
    <name evidence="2" type="ORF">GE061_018490</name>
</gene>
<name>A0A8S9XFC7_APOLU</name>
<comment type="caution">
    <text evidence="2">The sequence shown here is derived from an EMBL/GenBank/DDBJ whole genome shotgun (WGS) entry which is preliminary data.</text>
</comment>
<evidence type="ECO:0000313" key="3">
    <source>
        <dbReference type="Proteomes" id="UP000466442"/>
    </source>
</evidence>
<feature type="compositionally biased region" description="Basic and acidic residues" evidence="1">
    <location>
        <begin position="40"/>
        <end position="53"/>
    </location>
</feature>
<protein>
    <submittedName>
        <fullName evidence="2">Uncharacterized protein</fullName>
    </submittedName>
</protein>
<feature type="compositionally biased region" description="Polar residues" evidence="1">
    <location>
        <begin position="218"/>
        <end position="235"/>
    </location>
</feature>
<organism evidence="2 3">
    <name type="scientific">Apolygus lucorum</name>
    <name type="common">Small green plant bug</name>
    <name type="synonym">Lygocoris lucorum</name>
    <dbReference type="NCBI Taxonomy" id="248454"/>
    <lineage>
        <taxon>Eukaryota</taxon>
        <taxon>Metazoa</taxon>
        <taxon>Ecdysozoa</taxon>
        <taxon>Arthropoda</taxon>
        <taxon>Hexapoda</taxon>
        <taxon>Insecta</taxon>
        <taxon>Pterygota</taxon>
        <taxon>Neoptera</taxon>
        <taxon>Paraneoptera</taxon>
        <taxon>Hemiptera</taxon>
        <taxon>Heteroptera</taxon>
        <taxon>Panheteroptera</taxon>
        <taxon>Cimicomorpha</taxon>
        <taxon>Miridae</taxon>
        <taxon>Mirini</taxon>
        <taxon>Apolygus</taxon>
    </lineage>
</organism>
<feature type="region of interest" description="Disordered" evidence="1">
    <location>
        <begin position="25"/>
        <end position="55"/>
    </location>
</feature>
<feature type="region of interest" description="Disordered" evidence="1">
    <location>
        <begin position="218"/>
        <end position="238"/>
    </location>
</feature>
<keyword evidence="3" id="KW-1185">Reference proteome</keyword>
<dbReference type="Proteomes" id="UP000466442">
    <property type="component" value="Unassembled WGS sequence"/>
</dbReference>
<dbReference type="AlphaFoldDB" id="A0A8S9XFC7"/>
<accession>A0A8S9XFC7</accession>
<dbReference type="EMBL" id="WIXP02000008">
    <property type="protein sequence ID" value="KAF6207249.1"/>
    <property type="molecule type" value="Genomic_DNA"/>
</dbReference>